<sequence length="300" mass="34081">MGNAANQCPDLDDPAMQWPYCPSLPAAVAITACFAALTVAHLSQAVIHRKKFCWVICMATSWETAGFTMRLLGARDPRTQAYSIGSNLLVLLSPLWVNAFAYMVVGRMIYYWLPSKSIWRLKARTMTSWFVWLDVVIFFVQATGGSMIENEDPGSAKLGLYIYMGGIGLQQVFLFLFLLIMIIFNVDVRRQGLHQPTSWRRLLYSLYTVLALITIRIIFRLVEFSSGVNGPIPKNEVYFYTLEATPMVLAIGTFAVIHPGRTLTGPESEFSALVVRKGKRRWWWCGRRARTKLDPDFEMQ</sequence>
<evidence type="ECO:0000256" key="4">
    <source>
        <dbReference type="ARBA" id="ARBA00023136"/>
    </source>
</evidence>
<dbReference type="Pfam" id="PF04479">
    <property type="entry name" value="RTA1"/>
    <property type="match status" value="1"/>
</dbReference>
<dbReference type="AlphaFoldDB" id="A0A4Q4TKH6"/>
<keyword evidence="3 5" id="KW-1133">Transmembrane helix</keyword>
<feature type="transmembrane region" description="Helical" evidence="5">
    <location>
        <begin position="126"/>
        <end position="148"/>
    </location>
</feature>
<evidence type="ECO:0000256" key="3">
    <source>
        <dbReference type="ARBA" id="ARBA00022989"/>
    </source>
</evidence>
<dbReference type="Proteomes" id="UP000293360">
    <property type="component" value="Unassembled WGS sequence"/>
</dbReference>
<keyword evidence="7" id="KW-1185">Reference proteome</keyword>
<organism evidence="6 7">
    <name type="scientific">Monosporascus ibericus</name>
    <dbReference type="NCBI Taxonomy" id="155417"/>
    <lineage>
        <taxon>Eukaryota</taxon>
        <taxon>Fungi</taxon>
        <taxon>Dikarya</taxon>
        <taxon>Ascomycota</taxon>
        <taxon>Pezizomycotina</taxon>
        <taxon>Sordariomycetes</taxon>
        <taxon>Xylariomycetidae</taxon>
        <taxon>Xylariales</taxon>
        <taxon>Xylariales incertae sedis</taxon>
        <taxon>Monosporascus</taxon>
    </lineage>
</organism>
<dbReference type="GO" id="GO:0016020">
    <property type="term" value="C:membrane"/>
    <property type="evidence" value="ECO:0007669"/>
    <property type="project" value="UniProtKB-SubCell"/>
</dbReference>
<feature type="transmembrane region" description="Helical" evidence="5">
    <location>
        <begin position="52"/>
        <end position="72"/>
    </location>
</feature>
<feature type="transmembrane region" description="Helical" evidence="5">
    <location>
        <begin position="237"/>
        <end position="257"/>
    </location>
</feature>
<comment type="caution">
    <text evidence="6">The sequence shown here is derived from an EMBL/GenBank/DDBJ whole genome shotgun (WGS) entry which is preliminary data.</text>
</comment>
<name>A0A4Q4TKH6_9PEZI</name>
<feature type="transmembrane region" description="Helical" evidence="5">
    <location>
        <begin position="23"/>
        <end position="40"/>
    </location>
</feature>
<gene>
    <name evidence="6" type="ORF">DL764_002720</name>
</gene>
<dbReference type="OrthoDB" id="5384040at2759"/>
<feature type="transmembrane region" description="Helical" evidence="5">
    <location>
        <begin position="84"/>
        <end position="105"/>
    </location>
</feature>
<keyword evidence="4 5" id="KW-0472">Membrane</keyword>
<feature type="transmembrane region" description="Helical" evidence="5">
    <location>
        <begin position="160"/>
        <end position="184"/>
    </location>
</feature>
<evidence type="ECO:0000256" key="1">
    <source>
        <dbReference type="ARBA" id="ARBA00004141"/>
    </source>
</evidence>
<reference evidence="6 7" key="1">
    <citation type="submission" date="2018-06" db="EMBL/GenBank/DDBJ databases">
        <title>Complete Genomes of Monosporascus.</title>
        <authorList>
            <person name="Robinson A.J."/>
            <person name="Natvig D.O."/>
        </authorList>
    </citation>
    <scope>NUCLEOTIDE SEQUENCE [LARGE SCALE GENOMIC DNA]</scope>
    <source>
        <strain evidence="6 7">CBS 110550</strain>
    </source>
</reference>
<evidence type="ECO:0000256" key="5">
    <source>
        <dbReference type="SAM" id="Phobius"/>
    </source>
</evidence>
<evidence type="ECO:0000313" key="7">
    <source>
        <dbReference type="Proteomes" id="UP000293360"/>
    </source>
</evidence>
<evidence type="ECO:0008006" key="8">
    <source>
        <dbReference type="Google" id="ProtNLM"/>
    </source>
</evidence>
<keyword evidence="2 5" id="KW-0812">Transmembrane</keyword>
<proteinExistence type="predicted"/>
<evidence type="ECO:0000313" key="6">
    <source>
        <dbReference type="EMBL" id="RYP07088.1"/>
    </source>
</evidence>
<protein>
    <recommendedName>
        <fullName evidence="8">RTA1 domain protein</fullName>
    </recommendedName>
</protein>
<dbReference type="PANTHER" id="PTHR31465:SF15">
    <property type="entry name" value="LIPID TRANSPORTER ATNI-RELATED"/>
    <property type="match status" value="1"/>
</dbReference>
<dbReference type="STRING" id="155417.A0A4Q4TKH6"/>
<comment type="subcellular location">
    <subcellularLocation>
        <location evidence="1">Membrane</location>
        <topology evidence="1">Multi-pass membrane protein</topology>
    </subcellularLocation>
</comment>
<feature type="transmembrane region" description="Helical" evidence="5">
    <location>
        <begin position="204"/>
        <end position="222"/>
    </location>
</feature>
<evidence type="ECO:0000256" key="2">
    <source>
        <dbReference type="ARBA" id="ARBA00022692"/>
    </source>
</evidence>
<dbReference type="PANTHER" id="PTHR31465">
    <property type="entry name" value="PROTEIN RTA1-RELATED"/>
    <property type="match status" value="1"/>
</dbReference>
<dbReference type="EMBL" id="QJNU01000106">
    <property type="protein sequence ID" value="RYP07088.1"/>
    <property type="molecule type" value="Genomic_DNA"/>
</dbReference>
<accession>A0A4Q4TKH6</accession>
<dbReference type="InterPro" id="IPR007568">
    <property type="entry name" value="RTA1"/>
</dbReference>